<evidence type="ECO:0000256" key="11">
    <source>
        <dbReference type="ARBA" id="ARBA00023136"/>
    </source>
</evidence>
<dbReference type="GO" id="GO:0046930">
    <property type="term" value="C:pore complex"/>
    <property type="evidence" value="ECO:0007669"/>
    <property type="project" value="UniProtKB-KW"/>
</dbReference>
<dbReference type="PANTHER" id="PTHR33619:SF3">
    <property type="entry name" value="POLYSACCHARIDE EXPORT PROTEIN GFCE-RELATED"/>
    <property type="match status" value="1"/>
</dbReference>
<evidence type="ECO:0000256" key="3">
    <source>
        <dbReference type="ARBA" id="ARBA00022448"/>
    </source>
</evidence>
<keyword evidence="11" id="KW-0472">Membrane</keyword>
<feature type="domain" description="SLBB" evidence="16">
    <location>
        <begin position="203"/>
        <end position="281"/>
    </location>
</feature>
<comment type="subcellular location">
    <subcellularLocation>
        <location evidence="1">Cell outer membrane</location>
        <topology evidence="1">Multi-pass membrane protein</topology>
    </subcellularLocation>
</comment>
<evidence type="ECO:0000313" key="18">
    <source>
        <dbReference type="Proteomes" id="UP000054935"/>
    </source>
</evidence>
<dbReference type="InterPro" id="IPR003715">
    <property type="entry name" value="Poly_export_N"/>
</dbReference>
<accession>A0A0P1GCJ1</accession>
<dbReference type="InterPro" id="IPR049712">
    <property type="entry name" value="Poly_export"/>
</dbReference>
<dbReference type="GO" id="GO:0015288">
    <property type="term" value="F:porin activity"/>
    <property type="evidence" value="ECO:0007669"/>
    <property type="project" value="UniProtKB-KW"/>
</dbReference>
<keyword evidence="8" id="KW-0625">Polysaccharide transport</keyword>
<feature type="domain" description="Polysaccharide export protein N-terminal" evidence="15">
    <location>
        <begin position="112"/>
        <end position="197"/>
    </location>
</feature>
<keyword evidence="9" id="KW-0406">Ion transport</keyword>
<gene>
    <name evidence="17" type="ORF">TRN7648_02318</name>
</gene>
<dbReference type="InterPro" id="IPR054765">
    <property type="entry name" value="SLBB_dom"/>
</dbReference>
<keyword evidence="7" id="KW-0732">Signal</keyword>
<evidence type="ECO:0000256" key="1">
    <source>
        <dbReference type="ARBA" id="ARBA00004571"/>
    </source>
</evidence>
<evidence type="ECO:0000256" key="12">
    <source>
        <dbReference type="ARBA" id="ARBA00023139"/>
    </source>
</evidence>
<dbReference type="Pfam" id="PF02563">
    <property type="entry name" value="Poly_export"/>
    <property type="match status" value="1"/>
</dbReference>
<dbReference type="Gene3D" id="3.30.1950.10">
    <property type="entry name" value="wza like domain"/>
    <property type="match status" value="1"/>
</dbReference>
<feature type="domain" description="SLBB" evidence="16">
    <location>
        <begin position="347"/>
        <end position="431"/>
    </location>
</feature>
<keyword evidence="14" id="KW-0449">Lipoprotein</keyword>
<evidence type="ECO:0000256" key="6">
    <source>
        <dbReference type="ARBA" id="ARBA00022692"/>
    </source>
</evidence>
<keyword evidence="13" id="KW-0998">Cell outer membrane</keyword>
<keyword evidence="10" id="KW-0626">Porin</keyword>
<evidence type="ECO:0000256" key="4">
    <source>
        <dbReference type="ARBA" id="ARBA00022452"/>
    </source>
</evidence>
<keyword evidence="18" id="KW-1185">Reference proteome</keyword>
<evidence type="ECO:0000256" key="14">
    <source>
        <dbReference type="ARBA" id="ARBA00023288"/>
    </source>
</evidence>
<evidence type="ECO:0000256" key="7">
    <source>
        <dbReference type="ARBA" id="ARBA00022729"/>
    </source>
</evidence>
<dbReference type="PANTHER" id="PTHR33619">
    <property type="entry name" value="POLYSACCHARIDE EXPORT PROTEIN GFCE-RELATED"/>
    <property type="match status" value="1"/>
</dbReference>
<keyword evidence="4" id="KW-1134">Transmembrane beta strand</keyword>
<evidence type="ECO:0000256" key="2">
    <source>
        <dbReference type="ARBA" id="ARBA00009450"/>
    </source>
</evidence>
<reference evidence="17 18" key="1">
    <citation type="submission" date="2015-09" db="EMBL/GenBank/DDBJ databases">
        <authorList>
            <consortium name="Swine Surveillance"/>
        </authorList>
    </citation>
    <scope>NUCLEOTIDE SEQUENCE [LARGE SCALE GENOMIC DNA]</scope>
    <source>
        <strain evidence="17 18">CECT 7648</strain>
    </source>
</reference>
<name>A0A0P1GCJ1_9RHOB</name>
<sequence length="458" mass="49289">MNFSFVTGAATFKRTMLAGLLFTLAGCGVSYYSPSVKETSNGDPVTVVALTAQTVAAANSSDYTPRQLPAAFFAAAGAGSGAIGAGAMPSEPYLPSETREQLDYRPLPDITPAPYTIGIGDVLLLATRSAGTTVEQLSGLLAAQSRRQGYTVRDDGSIAIPEVGTVQLAGLTIQQAEDALFQVLVNNQIDPSFSLEVADFNSKRVAIGGAVNNATLVPITLQTLTLSDALTAAGGLNVKNREFASIRVYRDGTLYQMPVSMYLERSDLQKKVLQNGDAVFVDTTYDLDRAISFYKTKLDVIALRSSARGQSLQALDIEVNLRRSALNEQRSTFELRESLGAQERDYVYLTGEVNKQSRFALPYGHHATLADVLFGEGGFDTTTGNPAEIYVLRSQSASSDAITAYHLNATNAAALVMATRLEMRPNDVIFIEEQPITKWNRALQQLFPSLLQAAQNAI</sequence>
<evidence type="ECO:0000313" key="17">
    <source>
        <dbReference type="EMBL" id="CUH79079.1"/>
    </source>
</evidence>
<evidence type="ECO:0000256" key="10">
    <source>
        <dbReference type="ARBA" id="ARBA00023114"/>
    </source>
</evidence>
<protein>
    <submittedName>
        <fullName evidence="17">Polysaccharide export protein Wza</fullName>
    </submittedName>
</protein>
<organism evidence="17 18">
    <name type="scientific">Tropicibacter naphthalenivorans</name>
    <dbReference type="NCBI Taxonomy" id="441103"/>
    <lineage>
        <taxon>Bacteria</taxon>
        <taxon>Pseudomonadati</taxon>
        <taxon>Pseudomonadota</taxon>
        <taxon>Alphaproteobacteria</taxon>
        <taxon>Rhodobacterales</taxon>
        <taxon>Roseobacteraceae</taxon>
        <taxon>Tropicibacter</taxon>
    </lineage>
</organism>
<keyword evidence="5" id="KW-0762">Sugar transport</keyword>
<dbReference type="Proteomes" id="UP000054935">
    <property type="component" value="Unassembled WGS sequence"/>
</dbReference>
<dbReference type="GO" id="GO:0006811">
    <property type="term" value="P:monoatomic ion transport"/>
    <property type="evidence" value="ECO:0007669"/>
    <property type="project" value="UniProtKB-KW"/>
</dbReference>
<evidence type="ECO:0000256" key="9">
    <source>
        <dbReference type="ARBA" id="ARBA00023065"/>
    </source>
</evidence>
<comment type="similarity">
    <text evidence="2">Belongs to the BexD/CtrA/VexA family.</text>
</comment>
<dbReference type="STRING" id="441103.TRN7648_02318"/>
<evidence type="ECO:0000256" key="5">
    <source>
        <dbReference type="ARBA" id="ARBA00022597"/>
    </source>
</evidence>
<keyword evidence="6" id="KW-0812">Transmembrane</keyword>
<dbReference type="GO" id="GO:0015159">
    <property type="term" value="F:polysaccharide transmembrane transporter activity"/>
    <property type="evidence" value="ECO:0007669"/>
    <property type="project" value="InterPro"/>
</dbReference>
<dbReference type="RefSeq" id="WP_234988894.1">
    <property type="nucleotide sequence ID" value="NZ_CYSE01000003.1"/>
</dbReference>
<dbReference type="AlphaFoldDB" id="A0A0P1GCJ1"/>
<dbReference type="Pfam" id="PF22461">
    <property type="entry name" value="SLBB_2"/>
    <property type="match status" value="2"/>
</dbReference>
<dbReference type="EMBL" id="CYSE01000003">
    <property type="protein sequence ID" value="CUH79079.1"/>
    <property type="molecule type" value="Genomic_DNA"/>
</dbReference>
<proteinExistence type="inferred from homology"/>
<evidence type="ECO:0000256" key="13">
    <source>
        <dbReference type="ARBA" id="ARBA00023237"/>
    </source>
</evidence>
<dbReference type="Gene3D" id="3.10.560.10">
    <property type="entry name" value="Outer membrane lipoprotein wza domain like"/>
    <property type="match status" value="2"/>
</dbReference>
<keyword evidence="3" id="KW-0813">Transport</keyword>
<keyword evidence="12" id="KW-0564">Palmitate</keyword>
<evidence type="ECO:0000256" key="8">
    <source>
        <dbReference type="ARBA" id="ARBA00023047"/>
    </source>
</evidence>
<dbReference type="GO" id="GO:0009279">
    <property type="term" value="C:cell outer membrane"/>
    <property type="evidence" value="ECO:0007669"/>
    <property type="project" value="UniProtKB-SubCell"/>
</dbReference>
<evidence type="ECO:0000259" key="16">
    <source>
        <dbReference type="Pfam" id="PF22461"/>
    </source>
</evidence>
<evidence type="ECO:0000259" key="15">
    <source>
        <dbReference type="Pfam" id="PF02563"/>
    </source>
</evidence>